<gene>
    <name evidence="1" type="ORF">ZEAMMB73_Zm00001d046198</name>
</gene>
<reference evidence="1" key="1">
    <citation type="submission" date="2015-12" db="EMBL/GenBank/DDBJ databases">
        <title>Update maize B73 reference genome by single molecule sequencing technologies.</title>
        <authorList>
            <consortium name="Maize Genome Sequencing Project"/>
            <person name="Ware D."/>
        </authorList>
    </citation>
    <scope>NUCLEOTIDE SEQUENCE</scope>
    <source>
        <tissue evidence="1">Seedling</tissue>
    </source>
</reference>
<dbReference type="AlphaFoldDB" id="A0A1D6P194"/>
<feature type="non-terminal residue" evidence="1">
    <location>
        <position position="48"/>
    </location>
</feature>
<dbReference type="PANTHER" id="PTHR21290">
    <property type="entry name" value="SPHINGOMYELIN SYNTHETASE"/>
    <property type="match status" value="1"/>
</dbReference>
<dbReference type="GO" id="GO:0016780">
    <property type="term" value="F:phosphotransferase activity, for other substituted phosphate groups"/>
    <property type="evidence" value="ECO:0007669"/>
    <property type="project" value="InterPro"/>
</dbReference>
<name>A0A1D6P194_MAIZE</name>
<proteinExistence type="predicted"/>
<dbReference type="InterPro" id="IPR045221">
    <property type="entry name" value="Sphingomyelin_synth-like"/>
</dbReference>
<keyword evidence="1" id="KW-0808">Transferase</keyword>
<dbReference type="InParanoid" id="A0A1D6P194"/>
<accession>A0A1D6P194</accession>
<organism evidence="1">
    <name type="scientific">Zea mays</name>
    <name type="common">Maize</name>
    <dbReference type="NCBI Taxonomy" id="4577"/>
    <lineage>
        <taxon>Eukaryota</taxon>
        <taxon>Viridiplantae</taxon>
        <taxon>Streptophyta</taxon>
        <taxon>Embryophyta</taxon>
        <taxon>Tracheophyta</taxon>
        <taxon>Spermatophyta</taxon>
        <taxon>Magnoliopsida</taxon>
        <taxon>Liliopsida</taxon>
        <taxon>Poales</taxon>
        <taxon>Poaceae</taxon>
        <taxon>PACMAD clade</taxon>
        <taxon>Panicoideae</taxon>
        <taxon>Andropogonodae</taxon>
        <taxon>Andropogoneae</taxon>
        <taxon>Tripsacinae</taxon>
        <taxon>Zea</taxon>
    </lineage>
</organism>
<evidence type="ECO:0000313" key="1">
    <source>
        <dbReference type="EMBL" id="AQL03836.1"/>
    </source>
</evidence>
<protein>
    <submittedName>
        <fullName evidence="1">Phosphatidylinositol:ceramide inositolphosphotransferase 1</fullName>
    </submittedName>
</protein>
<sequence length="48" mass="5699">MILPELGKERGYIIDTLFTFVFLTFVLFLRIITFYATQLPGPNYHCRE</sequence>
<dbReference type="PANTHER" id="PTHR21290:SF62">
    <property type="entry name" value="PHOSPHATIDYLINOSITOL:CERAMIDE INOSITOLPHOSPHOTRANSFERASE 1-RELATED"/>
    <property type="match status" value="1"/>
</dbReference>
<dbReference type="EMBL" id="CM000785">
    <property type="protein sequence ID" value="AQL03836.1"/>
    <property type="molecule type" value="Genomic_DNA"/>
</dbReference>